<evidence type="ECO:0000313" key="1">
    <source>
        <dbReference type="EMBL" id="OYR62387.1"/>
    </source>
</evidence>
<dbReference type="EMBL" id="NHOZ01000096">
    <property type="protein sequence ID" value="OYR62387.1"/>
    <property type="molecule type" value="Genomic_DNA"/>
</dbReference>
<dbReference type="Proteomes" id="UP000216925">
    <property type="component" value="Unassembled WGS sequence"/>
</dbReference>
<dbReference type="InterPro" id="IPR036388">
    <property type="entry name" value="WH-like_DNA-bd_sf"/>
</dbReference>
<dbReference type="Proteomes" id="UP000215607">
    <property type="component" value="Unassembled WGS sequence"/>
</dbReference>
<evidence type="ECO:0000313" key="2">
    <source>
        <dbReference type="EMBL" id="OYR67144.1"/>
    </source>
</evidence>
<name>A0A256JE43_HALEZ</name>
<evidence type="ECO:0000313" key="5">
    <source>
        <dbReference type="Proteomes" id="UP000215731"/>
    </source>
</evidence>
<gene>
    <name evidence="3" type="ORF">DJ76_02465</name>
    <name evidence="2" type="ORF">DJ79_10295</name>
    <name evidence="1" type="ORF">DJ80_10275</name>
</gene>
<comment type="caution">
    <text evidence="2">The sequence shown here is derived from an EMBL/GenBank/DDBJ whole genome shotgun (WGS) entry which is preliminary data.</text>
</comment>
<accession>A0A256JE43</accession>
<reference evidence="4 5" key="1">
    <citation type="journal article" date="2014" name="Front. Microbiol.">
        <title>Population and genomic analysis of the genus Halorubrum.</title>
        <authorList>
            <person name="Fullmer M.S."/>
            <person name="Soucy S.M."/>
            <person name="Swithers K.S."/>
            <person name="Makkay A.M."/>
            <person name="Wheeler R."/>
            <person name="Ventosa A."/>
            <person name="Gogarten J.P."/>
            <person name="Papke R.T."/>
        </authorList>
    </citation>
    <scope>NUCLEOTIDE SEQUENCE [LARGE SCALE GENOMIC DNA]</scope>
    <source>
        <strain evidence="3 6">Ec15</strain>
        <strain evidence="2 4">Ga2p</strain>
        <strain evidence="1 5">Ga36</strain>
    </source>
</reference>
<evidence type="ECO:0000313" key="6">
    <source>
        <dbReference type="Proteomes" id="UP000216925"/>
    </source>
</evidence>
<sequence length="105" mass="12188">MKKSANWIVSEDDRILEYLDRKGASSWWEIAHDLHLQQRLIRTRLRVLANAGWIISHDRGELDNHWSITTWGAGYLDGHVNADLVRPLPALRPSYATRPEKWAGF</sequence>
<dbReference type="SUPFAM" id="SSF46785">
    <property type="entry name" value="Winged helix' DNA-binding domain"/>
    <property type="match status" value="1"/>
</dbReference>
<proteinExistence type="predicted"/>
<reference evidence="2" key="2">
    <citation type="submission" date="2017-05" db="EMBL/GenBank/DDBJ databases">
        <authorList>
            <person name="Song R."/>
            <person name="Chenine A.L."/>
            <person name="Ruprecht R.M."/>
        </authorList>
    </citation>
    <scope>NUCLEOTIDE SEQUENCE</scope>
    <source>
        <strain evidence="3">Ec15</strain>
        <strain evidence="2">Ga2p</strain>
        <strain evidence="1">Ga36</strain>
    </source>
</reference>
<dbReference type="Gene3D" id="1.10.10.10">
    <property type="entry name" value="Winged helix-like DNA-binding domain superfamily/Winged helix DNA-binding domain"/>
    <property type="match status" value="1"/>
</dbReference>
<organism evidence="2 4">
    <name type="scientific">Halorubrum ezzemoulense</name>
    <name type="common">Halorubrum chaoviator</name>
    <dbReference type="NCBI Taxonomy" id="337243"/>
    <lineage>
        <taxon>Archaea</taxon>
        <taxon>Methanobacteriati</taxon>
        <taxon>Methanobacteriota</taxon>
        <taxon>Stenosarchaea group</taxon>
        <taxon>Halobacteria</taxon>
        <taxon>Halobacteriales</taxon>
        <taxon>Haloferacaceae</taxon>
        <taxon>Halorubrum</taxon>
    </lineage>
</organism>
<dbReference type="EMBL" id="NHPA01000046">
    <property type="protein sequence ID" value="OYR67144.1"/>
    <property type="molecule type" value="Genomic_DNA"/>
</dbReference>
<dbReference type="AlphaFoldDB" id="A0A256JE43"/>
<protein>
    <submittedName>
        <fullName evidence="2">Winged helix-turn-helix domain-containing protein</fullName>
    </submittedName>
</protein>
<evidence type="ECO:0000313" key="3">
    <source>
        <dbReference type="EMBL" id="OYR75489.1"/>
    </source>
</evidence>
<dbReference type="EMBL" id="NHPD01000015">
    <property type="protein sequence ID" value="OYR75489.1"/>
    <property type="molecule type" value="Genomic_DNA"/>
</dbReference>
<dbReference type="Proteomes" id="UP000215731">
    <property type="component" value="Unassembled WGS sequence"/>
</dbReference>
<evidence type="ECO:0000313" key="4">
    <source>
        <dbReference type="Proteomes" id="UP000215607"/>
    </source>
</evidence>
<dbReference type="InterPro" id="IPR036390">
    <property type="entry name" value="WH_DNA-bd_sf"/>
</dbReference>